<evidence type="ECO:0000313" key="1">
    <source>
        <dbReference type="EMBL" id="KAI9899493.1"/>
    </source>
</evidence>
<organism evidence="1 2">
    <name type="scientific">Trichothecium roseum</name>
    <dbReference type="NCBI Taxonomy" id="47278"/>
    <lineage>
        <taxon>Eukaryota</taxon>
        <taxon>Fungi</taxon>
        <taxon>Dikarya</taxon>
        <taxon>Ascomycota</taxon>
        <taxon>Pezizomycotina</taxon>
        <taxon>Sordariomycetes</taxon>
        <taxon>Hypocreomycetidae</taxon>
        <taxon>Hypocreales</taxon>
        <taxon>Hypocreales incertae sedis</taxon>
        <taxon>Trichothecium</taxon>
    </lineage>
</organism>
<name>A0ACC0V0R3_9HYPO</name>
<dbReference type="Proteomes" id="UP001163324">
    <property type="component" value="Chromosome 5"/>
</dbReference>
<dbReference type="EMBL" id="CM047944">
    <property type="protein sequence ID" value="KAI9899493.1"/>
    <property type="molecule type" value="Genomic_DNA"/>
</dbReference>
<accession>A0ACC0V0R3</accession>
<evidence type="ECO:0000313" key="2">
    <source>
        <dbReference type="Proteomes" id="UP001163324"/>
    </source>
</evidence>
<comment type="caution">
    <text evidence="1">The sequence shown here is derived from an EMBL/GenBank/DDBJ whole genome shotgun (WGS) entry which is preliminary data.</text>
</comment>
<gene>
    <name evidence="1" type="ORF">N3K66_005954</name>
</gene>
<sequence length="353" mass="38881">MGTISYGGAIALSFIGGFLAAIVIISIIAFTTLRMSDAYGLGHWKLNVKMPLSTMWMNLGYWTDEEGQEIKDFETACANLLKQILVTAGLSAGTQQTSFTSLAVLDLGFGCGDQTFELIRLTRPSGGFDNFSYVGLTLNQDQLGAASRNLTRKLVDSTFVANFPDERLELFCADAARPEAWDAKVYGSVAELADVKKYQQRWLLALDCLYHFKPSRKPVLEHAAKKLSVNIMAFDLVLREDASTTEVLLARAIGVMMGCPFKTFLTEKQYRAQLEQCGYHNQHIIIKDISPHVFPGVVGFLDRQDRALSEYGISLGGYKLAGRLFDWFGNSGVLRASIVVAKTGIQTGEPTKT</sequence>
<proteinExistence type="predicted"/>
<reference evidence="1" key="1">
    <citation type="submission" date="2022-10" db="EMBL/GenBank/DDBJ databases">
        <title>Complete Genome of Trichothecium roseum strain YXFP-22015, a Plant Pathogen Isolated from Citrus.</title>
        <authorList>
            <person name="Wang Y."/>
            <person name="Zhu L."/>
        </authorList>
    </citation>
    <scope>NUCLEOTIDE SEQUENCE</scope>
    <source>
        <strain evidence="1">YXFP-22015</strain>
    </source>
</reference>
<protein>
    <submittedName>
        <fullName evidence="1">Uncharacterized protein</fullName>
    </submittedName>
</protein>
<keyword evidence="2" id="KW-1185">Reference proteome</keyword>